<sequence length="154" mass="16917">MSLHQQSRDSVLLNGRGYNRVGEAAKETLLALTIQNPTATGASQTLLMKQWKRLWPQEFVELRRGLQVVGTGWVDEVTRDGSIIWIHLSGGWGRVMIHEGGDGIDMPRFEMVNVPAEMSAMPSFLTRAFSTASCRSSPAPSVVGTGTPKLWGLH</sequence>
<evidence type="ECO:0000313" key="1">
    <source>
        <dbReference type="EMBL" id="GGH99970.1"/>
    </source>
</evidence>
<reference evidence="2" key="1">
    <citation type="journal article" date="2019" name="Int. J. Syst. Evol. Microbiol.">
        <title>The Global Catalogue of Microorganisms (GCM) 10K type strain sequencing project: providing services to taxonomists for standard genome sequencing and annotation.</title>
        <authorList>
            <consortium name="The Broad Institute Genomics Platform"/>
            <consortium name="The Broad Institute Genome Sequencing Center for Infectious Disease"/>
            <person name="Wu L."/>
            <person name="Ma J."/>
        </authorList>
    </citation>
    <scope>NUCLEOTIDE SEQUENCE [LARGE SCALE GENOMIC DNA]</scope>
    <source>
        <strain evidence="2">CGMCC 1.12778</strain>
    </source>
</reference>
<organism evidence="1 2">
    <name type="scientific">Arthrobacter liuii</name>
    <dbReference type="NCBI Taxonomy" id="1476996"/>
    <lineage>
        <taxon>Bacteria</taxon>
        <taxon>Bacillati</taxon>
        <taxon>Actinomycetota</taxon>
        <taxon>Actinomycetes</taxon>
        <taxon>Micrococcales</taxon>
        <taxon>Micrococcaceae</taxon>
        <taxon>Arthrobacter</taxon>
    </lineage>
</organism>
<name>A0ABQ2B039_9MICC</name>
<keyword evidence="2" id="KW-1185">Reference proteome</keyword>
<dbReference type="EMBL" id="BMFW01000024">
    <property type="protein sequence ID" value="GGH99970.1"/>
    <property type="molecule type" value="Genomic_DNA"/>
</dbReference>
<comment type="caution">
    <text evidence="1">The sequence shown here is derived from an EMBL/GenBank/DDBJ whole genome shotgun (WGS) entry which is preliminary data.</text>
</comment>
<protein>
    <submittedName>
        <fullName evidence="1">Uncharacterized protein</fullName>
    </submittedName>
</protein>
<evidence type="ECO:0000313" key="2">
    <source>
        <dbReference type="Proteomes" id="UP000643279"/>
    </source>
</evidence>
<gene>
    <name evidence="1" type="ORF">GCM10007170_36040</name>
</gene>
<accession>A0ABQ2B039</accession>
<dbReference type="Proteomes" id="UP000643279">
    <property type="component" value="Unassembled WGS sequence"/>
</dbReference>
<dbReference type="RefSeq" id="WP_217432814.1">
    <property type="nucleotide sequence ID" value="NZ_BMFW01000024.1"/>
</dbReference>
<proteinExistence type="predicted"/>